<proteinExistence type="predicted"/>
<sequence>MEKARRRHSPDGAVEGSGSQDHIIALRMVGQIAPVFAQVGLVVIMLSQGRWLYAALLVPSLIACLAVALAGYLGQRRERRTTTDPSLCGSAADPGSKASHEDPCHVFRSLSAPALEDILPGQKARQTGGAQWQGIVQHWLSQGLEPGPDVQAEDAVIGVCADGPFALNLPREGPHALVAGTTGSGKSVLLQAWCLALACRIPPSRLNFVFLDFKGGSAFNQLSRLPHTAGSVSDLDLDHAVRAIAGIERELKHRERLVAAEGACDADDLRVPPARLIVVIDEFQALRQQLPDSMEHLIQLASLGRSLRMNLIACTQNPMGQVSPHMKANMNLNISLRVREPIQSMELLGTGCAADIGPEMPGAGFWCAGGHPQAFRCSPCQATGKVVDQVLMAAGFIGMKPAAPLFTSPLPKELPAGHLSRLGRPVWQDGHPLLPIGLEDDGVGIAACLLPVQGNIAIIGGSGRGKSTCLMTVQTQLANLSGQDSSTSFQLTCVQPSSQGFRKRRIKPRQYRRECGLEALPGPPRRIWLVDGADKLLEPLSQEPMAVQVRQALEDPGTDTVLTVESVRSLRRLELFPVQVVFPSGERGTDLMSGIPSRLQAMMSAEDAATPGRAVLRNRGSTHLIQCAPSGKSASKS</sequence>
<keyword evidence="7" id="KW-0132">Cell division</keyword>
<dbReference type="Pfam" id="PF01580">
    <property type="entry name" value="FtsK_SpoIIIE"/>
    <property type="match status" value="1"/>
</dbReference>
<dbReference type="InterPro" id="IPR002543">
    <property type="entry name" value="FtsK_dom"/>
</dbReference>
<keyword evidence="5" id="KW-0812">Transmembrane</keyword>
<dbReference type="Gene3D" id="3.40.50.300">
    <property type="entry name" value="P-loop containing nucleotide triphosphate hydrolases"/>
    <property type="match status" value="1"/>
</dbReference>
<dbReference type="SMART" id="SM00382">
    <property type="entry name" value="AAA"/>
    <property type="match status" value="2"/>
</dbReference>
<protein>
    <submittedName>
        <fullName evidence="7">Cell division protein FtsK</fullName>
    </submittedName>
</protein>
<feature type="domain" description="FtsK" evidence="6">
    <location>
        <begin position="162"/>
        <end position="345"/>
    </location>
</feature>
<dbReference type="PROSITE" id="PS50901">
    <property type="entry name" value="FTSK"/>
    <property type="match status" value="1"/>
</dbReference>
<dbReference type="PANTHER" id="PTHR22683">
    <property type="entry name" value="SPORULATION PROTEIN RELATED"/>
    <property type="match status" value="1"/>
</dbReference>
<dbReference type="InterPro" id="IPR027417">
    <property type="entry name" value="P-loop_NTPase"/>
</dbReference>
<feature type="region of interest" description="Disordered" evidence="4">
    <location>
        <begin position="80"/>
        <end position="102"/>
    </location>
</feature>
<dbReference type="GO" id="GO:0005524">
    <property type="term" value="F:ATP binding"/>
    <property type="evidence" value="ECO:0007669"/>
    <property type="project" value="UniProtKB-UniRule"/>
</dbReference>
<keyword evidence="1 3" id="KW-0547">Nucleotide-binding</keyword>
<keyword evidence="7" id="KW-0131">Cell cycle</keyword>
<dbReference type="GO" id="GO:0051301">
    <property type="term" value="P:cell division"/>
    <property type="evidence" value="ECO:0007669"/>
    <property type="project" value="UniProtKB-KW"/>
</dbReference>
<dbReference type="InterPro" id="IPR003593">
    <property type="entry name" value="AAA+_ATPase"/>
</dbReference>
<feature type="transmembrane region" description="Helical" evidence="5">
    <location>
        <begin position="51"/>
        <end position="73"/>
    </location>
</feature>
<reference evidence="7 8" key="1">
    <citation type="submission" date="2017-10" db="EMBL/GenBank/DDBJ databases">
        <title>Bifidobacterium xylocopum sp. nov. and Bifidobacterium aemilianum sp. nov., from the carpenter bee (Xylocopa violacea) digestive tract.</title>
        <authorList>
            <person name="Alberoni D."/>
            <person name="Baffoni L."/>
            <person name="Di Gioia D."/>
            <person name="Gaggia F."/>
            <person name="Biavati B."/>
        </authorList>
    </citation>
    <scope>NUCLEOTIDE SEQUENCE [LARGE SCALE GENOMIC DNA]</scope>
    <source>
        <strain evidence="7 8">XV2</strain>
    </source>
</reference>
<keyword evidence="8" id="KW-1185">Reference proteome</keyword>
<dbReference type="GO" id="GO:0003677">
    <property type="term" value="F:DNA binding"/>
    <property type="evidence" value="ECO:0007669"/>
    <property type="project" value="InterPro"/>
</dbReference>
<comment type="caution">
    <text evidence="7">The sequence shown here is derived from an EMBL/GenBank/DDBJ whole genome shotgun (WGS) entry which is preliminary data.</text>
</comment>
<dbReference type="AlphaFoldDB" id="A0A366KFP8"/>
<evidence type="ECO:0000256" key="5">
    <source>
        <dbReference type="SAM" id="Phobius"/>
    </source>
</evidence>
<evidence type="ECO:0000256" key="2">
    <source>
        <dbReference type="ARBA" id="ARBA00022840"/>
    </source>
</evidence>
<name>A0A366KFP8_9BIFI</name>
<keyword evidence="2 3" id="KW-0067">ATP-binding</keyword>
<dbReference type="Proteomes" id="UP000252345">
    <property type="component" value="Unassembled WGS sequence"/>
</dbReference>
<accession>A0A366KFP8</accession>
<evidence type="ECO:0000259" key="6">
    <source>
        <dbReference type="PROSITE" id="PS50901"/>
    </source>
</evidence>
<feature type="binding site" evidence="3">
    <location>
        <begin position="180"/>
        <end position="187"/>
    </location>
    <ligand>
        <name>ATP</name>
        <dbReference type="ChEBI" id="CHEBI:30616"/>
    </ligand>
</feature>
<dbReference type="EMBL" id="PDCH01000001">
    <property type="protein sequence ID" value="RBQ00019.1"/>
    <property type="molecule type" value="Genomic_DNA"/>
</dbReference>
<evidence type="ECO:0000313" key="7">
    <source>
        <dbReference type="EMBL" id="RBQ00019.1"/>
    </source>
</evidence>
<keyword evidence="5" id="KW-0472">Membrane</keyword>
<evidence type="ECO:0000256" key="1">
    <source>
        <dbReference type="ARBA" id="ARBA00022741"/>
    </source>
</evidence>
<organism evidence="7 8">
    <name type="scientific">Bifidobacterium xylocopae</name>
    <dbReference type="NCBI Taxonomy" id="2493119"/>
    <lineage>
        <taxon>Bacteria</taxon>
        <taxon>Bacillati</taxon>
        <taxon>Actinomycetota</taxon>
        <taxon>Actinomycetes</taxon>
        <taxon>Bifidobacteriales</taxon>
        <taxon>Bifidobacteriaceae</taxon>
        <taxon>Bifidobacterium</taxon>
    </lineage>
</organism>
<evidence type="ECO:0000256" key="3">
    <source>
        <dbReference type="PROSITE-ProRule" id="PRU00289"/>
    </source>
</evidence>
<dbReference type="SUPFAM" id="SSF52540">
    <property type="entry name" value="P-loop containing nucleoside triphosphate hydrolases"/>
    <property type="match status" value="1"/>
</dbReference>
<keyword evidence="5" id="KW-1133">Transmembrane helix</keyword>
<evidence type="ECO:0000256" key="4">
    <source>
        <dbReference type="SAM" id="MobiDB-lite"/>
    </source>
</evidence>
<dbReference type="InterPro" id="IPR050206">
    <property type="entry name" value="FtsK/SpoIIIE/SftA"/>
</dbReference>
<evidence type="ECO:0000313" key="8">
    <source>
        <dbReference type="Proteomes" id="UP000252345"/>
    </source>
</evidence>
<dbReference type="PANTHER" id="PTHR22683:SF1">
    <property type="entry name" value="TYPE VII SECRETION SYSTEM PROTEIN ESSC"/>
    <property type="match status" value="1"/>
</dbReference>
<gene>
    <name evidence="7" type="ORF">CRD59_00720</name>
</gene>